<protein>
    <submittedName>
        <fullName evidence="1">Uncharacterized protein</fullName>
    </submittedName>
</protein>
<reference evidence="1" key="2">
    <citation type="submission" date="2021-01" db="EMBL/GenBank/DDBJ databases">
        <authorList>
            <person name="Schikora-Tamarit M.A."/>
        </authorList>
    </citation>
    <scope>NUCLEOTIDE SEQUENCE</scope>
    <source>
        <strain evidence="1">CBS2887</strain>
    </source>
</reference>
<gene>
    <name evidence="1" type="ORF">WICPIJ_000688</name>
</gene>
<dbReference type="AlphaFoldDB" id="A0A9P8TQL8"/>
<proteinExistence type="predicted"/>
<name>A0A9P8TQL8_WICPI</name>
<keyword evidence="2" id="KW-1185">Reference proteome</keyword>
<sequence>MTMTADRDVGLNGELGDKSVDVDITCLPNTMTTILALLVHSRVPIRVVEDNSIGTGQIDTQTTGSGRQDKHLDLWIRVESFCEDLTIFDLRGPIQSHVSDPHDVQETFQDVQDFSHLGEDQSTMPVNLQVHEQFRQLLQLTRVVE</sequence>
<dbReference type="Proteomes" id="UP000774326">
    <property type="component" value="Unassembled WGS sequence"/>
</dbReference>
<comment type="caution">
    <text evidence="1">The sequence shown here is derived from an EMBL/GenBank/DDBJ whole genome shotgun (WGS) entry which is preliminary data.</text>
</comment>
<reference evidence="1" key="1">
    <citation type="journal article" date="2021" name="Open Biol.">
        <title>Shared evolutionary footprints suggest mitochondrial oxidative damage underlies multiple complex I losses in fungi.</title>
        <authorList>
            <person name="Schikora-Tamarit M.A."/>
            <person name="Marcet-Houben M."/>
            <person name="Nosek J."/>
            <person name="Gabaldon T."/>
        </authorList>
    </citation>
    <scope>NUCLEOTIDE SEQUENCE</scope>
    <source>
        <strain evidence="1">CBS2887</strain>
    </source>
</reference>
<dbReference type="EMBL" id="JAEUBG010000394">
    <property type="protein sequence ID" value="KAH3688323.1"/>
    <property type="molecule type" value="Genomic_DNA"/>
</dbReference>
<organism evidence="1 2">
    <name type="scientific">Wickerhamomyces pijperi</name>
    <name type="common">Yeast</name>
    <name type="synonym">Pichia pijperi</name>
    <dbReference type="NCBI Taxonomy" id="599730"/>
    <lineage>
        <taxon>Eukaryota</taxon>
        <taxon>Fungi</taxon>
        <taxon>Dikarya</taxon>
        <taxon>Ascomycota</taxon>
        <taxon>Saccharomycotina</taxon>
        <taxon>Saccharomycetes</taxon>
        <taxon>Phaffomycetales</taxon>
        <taxon>Wickerhamomycetaceae</taxon>
        <taxon>Wickerhamomyces</taxon>
    </lineage>
</organism>
<accession>A0A9P8TQL8</accession>
<evidence type="ECO:0000313" key="2">
    <source>
        <dbReference type="Proteomes" id="UP000774326"/>
    </source>
</evidence>
<evidence type="ECO:0000313" key="1">
    <source>
        <dbReference type="EMBL" id="KAH3688323.1"/>
    </source>
</evidence>